<organism evidence="13 14">
    <name type="scientific">Gracilariopsis chorda</name>
    <dbReference type="NCBI Taxonomy" id="448386"/>
    <lineage>
        <taxon>Eukaryota</taxon>
        <taxon>Rhodophyta</taxon>
        <taxon>Florideophyceae</taxon>
        <taxon>Rhodymeniophycidae</taxon>
        <taxon>Gracilariales</taxon>
        <taxon>Gracilariaceae</taxon>
        <taxon>Gracilariopsis</taxon>
    </lineage>
</organism>
<dbReference type="InterPro" id="IPR036322">
    <property type="entry name" value="WD40_repeat_dom_sf"/>
</dbReference>
<evidence type="ECO:0000256" key="12">
    <source>
        <dbReference type="SAM" id="MobiDB-lite"/>
    </source>
</evidence>
<dbReference type="PROSITE" id="PS50082">
    <property type="entry name" value="WD_REPEATS_2"/>
    <property type="match status" value="2"/>
</dbReference>
<dbReference type="GO" id="GO:0032527">
    <property type="term" value="P:protein exit from endoplasmic reticulum"/>
    <property type="evidence" value="ECO:0007669"/>
    <property type="project" value="TreeGrafter"/>
</dbReference>
<keyword evidence="7" id="KW-0653">Protein transport</keyword>
<dbReference type="PANTHER" id="PTHR11024:SF2">
    <property type="entry name" value="PROTEIN SEC13 HOMOLOG"/>
    <property type="match status" value="1"/>
</dbReference>
<dbReference type="STRING" id="448386.A0A2V3IJU9"/>
<feature type="repeat" description="WD" evidence="11">
    <location>
        <begin position="247"/>
        <end position="283"/>
    </location>
</feature>
<name>A0A2V3IJU9_9FLOR</name>
<dbReference type="GO" id="GO:0031080">
    <property type="term" value="C:nuclear pore outer ring"/>
    <property type="evidence" value="ECO:0007669"/>
    <property type="project" value="TreeGrafter"/>
</dbReference>
<feature type="repeat" description="WD" evidence="11">
    <location>
        <begin position="82"/>
        <end position="117"/>
    </location>
</feature>
<keyword evidence="3" id="KW-0813">Transport</keyword>
<keyword evidence="8" id="KW-0811">Translocation</keyword>
<evidence type="ECO:0000313" key="13">
    <source>
        <dbReference type="EMBL" id="PXF42374.1"/>
    </source>
</evidence>
<feature type="region of interest" description="Disordered" evidence="12">
    <location>
        <begin position="1"/>
        <end position="36"/>
    </location>
</feature>
<sequence>MAMPPPMPPTTMAAPPPFNAISAPIAHESNPPKSVVDTSHADMVHDAQLDFYGRRLATCSSDRTIKIFQIDKNGAHRHEATLEGHDGPVWQLAWAHPTRHGRPLLASASHDGRVIVWAEDSPSMWRQYYEYSWHASSVNSVAFAPCEYGLIFACASSDGFVSICSRLQDGTWDERRVSESVGGHAHTHPLGANSVSWAPAVAPGGLWMPERAAPPPMRIVTGGCDQMVKVWKFDTDSNNWVLEGKPLKGHREMVRSVAWAPNIGLPRSVIASAGQDRKVILWSQEVEGDGMSDWVSTELEPFPTPVWSVSWSPSGSVLGVAYGDDQVTLWKEEMDGSWKKVTNVTSKGTTVPESS</sequence>
<feature type="compositionally biased region" description="Pro residues" evidence="12">
    <location>
        <begin position="1"/>
        <end position="18"/>
    </location>
</feature>
<evidence type="ECO:0000256" key="8">
    <source>
        <dbReference type="ARBA" id="ARBA00023010"/>
    </source>
</evidence>
<dbReference type="SMART" id="SM00320">
    <property type="entry name" value="WD40"/>
    <property type="match status" value="6"/>
</dbReference>
<dbReference type="PROSITE" id="PS50294">
    <property type="entry name" value="WD_REPEATS_REGION"/>
    <property type="match status" value="1"/>
</dbReference>
<dbReference type="PANTHER" id="PTHR11024">
    <property type="entry name" value="NUCLEAR PORE COMPLEX PROTEIN SEC13 / SEH1 FAMILY MEMBER"/>
    <property type="match status" value="1"/>
</dbReference>
<evidence type="ECO:0000256" key="3">
    <source>
        <dbReference type="ARBA" id="ARBA00022448"/>
    </source>
</evidence>
<dbReference type="InterPro" id="IPR015943">
    <property type="entry name" value="WD40/YVTN_repeat-like_dom_sf"/>
</dbReference>
<evidence type="ECO:0000256" key="5">
    <source>
        <dbReference type="ARBA" id="ARBA00022737"/>
    </source>
</evidence>
<dbReference type="OrthoDB" id="364224at2759"/>
<dbReference type="Proteomes" id="UP000247409">
    <property type="component" value="Unassembled WGS sequence"/>
</dbReference>
<evidence type="ECO:0000256" key="10">
    <source>
        <dbReference type="ARBA" id="ARBA00023242"/>
    </source>
</evidence>
<gene>
    <name evidence="13" type="ORF">BWQ96_07894</name>
</gene>
<dbReference type="GO" id="GO:0051028">
    <property type="term" value="P:mRNA transport"/>
    <property type="evidence" value="ECO:0007669"/>
    <property type="project" value="UniProtKB-KW"/>
</dbReference>
<evidence type="ECO:0000256" key="6">
    <source>
        <dbReference type="ARBA" id="ARBA00022816"/>
    </source>
</evidence>
<dbReference type="GO" id="GO:0090114">
    <property type="term" value="P:COPII-coated vesicle budding"/>
    <property type="evidence" value="ECO:0007669"/>
    <property type="project" value="TreeGrafter"/>
</dbReference>
<comment type="similarity">
    <text evidence="2">Belongs to the WD repeat SEC13 family.</text>
</comment>
<comment type="subcellular location">
    <subcellularLocation>
        <location evidence="1">Nucleus</location>
        <location evidence="1">Nuclear pore complex</location>
    </subcellularLocation>
</comment>
<evidence type="ECO:0000256" key="9">
    <source>
        <dbReference type="ARBA" id="ARBA00023132"/>
    </source>
</evidence>
<dbReference type="InterPro" id="IPR001680">
    <property type="entry name" value="WD40_rpt"/>
</dbReference>
<evidence type="ECO:0000256" key="7">
    <source>
        <dbReference type="ARBA" id="ARBA00022927"/>
    </source>
</evidence>
<keyword evidence="14" id="KW-1185">Reference proteome</keyword>
<dbReference type="EMBL" id="NBIV01000166">
    <property type="protein sequence ID" value="PXF42374.1"/>
    <property type="molecule type" value="Genomic_DNA"/>
</dbReference>
<keyword evidence="6" id="KW-0509">mRNA transport</keyword>
<dbReference type="InterPro" id="IPR037363">
    <property type="entry name" value="Sec13/Seh1_fam"/>
</dbReference>
<proteinExistence type="inferred from homology"/>
<keyword evidence="9" id="KW-0906">Nuclear pore complex</keyword>
<evidence type="ECO:0000256" key="4">
    <source>
        <dbReference type="ARBA" id="ARBA00022574"/>
    </source>
</evidence>
<dbReference type="GO" id="GO:0032008">
    <property type="term" value="P:positive regulation of TOR signaling"/>
    <property type="evidence" value="ECO:0007669"/>
    <property type="project" value="TreeGrafter"/>
</dbReference>
<dbReference type="Gene3D" id="2.130.10.10">
    <property type="entry name" value="YVTN repeat-like/Quinoprotein amine dehydrogenase"/>
    <property type="match status" value="1"/>
</dbReference>
<comment type="caution">
    <text evidence="13">The sequence shown here is derived from an EMBL/GenBank/DDBJ whole genome shotgun (WGS) entry which is preliminary data.</text>
</comment>
<evidence type="ECO:0000256" key="2">
    <source>
        <dbReference type="ARBA" id="ARBA00010102"/>
    </source>
</evidence>
<dbReference type="GO" id="GO:0005198">
    <property type="term" value="F:structural molecule activity"/>
    <property type="evidence" value="ECO:0007669"/>
    <property type="project" value="InterPro"/>
</dbReference>
<reference evidence="13 14" key="1">
    <citation type="journal article" date="2018" name="Mol. Biol. Evol.">
        <title>Analysis of the draft genome of the red seaweed Gracilariopsis chorda provides insights into genome size evolution in Rhodophyta.</title>
        <authorList>
            <person name="Lee J."/>
            <person name="Yang E.C."/>
            <person name="Graf L."/>
            <person name="Yang J.H."/>
            <person name="Qiu H."/>
            <person name="Zel Zion U."/>
            <person name="Chan C.X."/>
            <person name="Stephens T.G."/>
            <person name="Weber A.P.M."/>
            <person name="Boo G.H."/>
            <person name="Boo S.M."/>
            <person name="Kim K.M."/>
            <person name="Shin Y."/>
            <person name="Jung M."/>
            <person name="Lee S.J."/>
            <person name="Yim H.S."/>
            <person name="Lee J.H."/>
            <person name="Bhattacharya D."/>
            <person name="Yoon H.S."/>
        </authorList>
    </citation>
    <scope>NUCLEOTIDE SEQUENCE [LARGE SCALE GENOMIC DNA]</scope>
    <source>
        <strain evidence="13 14">SKKU-2015</strain>
        <tissue evidence="13">Whole body</tissue>
    </source>
</reference>
<evidence type="ECO:0000256" key="11">
    <source>
        <dbReference type="PROSITE-ProRule" id="PRU00221"/>
    </source>
</evidence>
<keyword evidence="10" id="KW-0539">Nucleus</keyword>
<keyword evidence="5" id="KW-0677">Repeat</keyword>
<evidence type="ECO:0000313" key="14">
    <source>
        <dbReference type="Proteomes" id="UP000247409"/>
    </source>
</evidence>
<dbReference type="GO" id="GO:0006606">
    <property type="term" value="P:protein import into nucleus"/>
    <property type="evidence" value="ECO:0007669"/>
    <property type="project" value="TreeGrafter"/>
</dbReference>
<dbReference type="AlphaFoldDB" id="A0A2V3IJU9"/>
<dbReference type="SUPFAM" id="SSF50978">
    <property type="entry name" value="WD40 repeat-like"/>
    <property type="match status" value="1"/>
</dbReference>
<evidence type="ECO:0000256" key="1">
    <source>
        <dbReference type="ARBA" id="ARBA00004567"/>
    </source>
</evidence>
<accession>A0A2V3IJU9</accession>
<protein>
    <submittedName>
        <fullName evidence="13">Protein transport protein SEC13-like</fullName>
    </submittedName>
</protein>
<dbReference type="GO" id="GO:0030127">
    <property type="term" value="C:COPII vesicle coat"/>
    <property type="evidence" value="ECO:0007669"/>
    <property type="project" value="TreeGrafter"/>
</dbReference>
<keyword evidence="4 11" id="KW-0853">WD repeat</keyword>
<dbReference type="Pfam" id="PF00400">
    <property type="entry name" value="WD40"/>
    <property type="match status" value="5"/>
</dbReference>